<dbReference type="Proteomes" id="UP001141253">
    <property type="component" value="Chromosome 9"/>
</dbReference>
<reference evidence="2" key="2">
    <citation type="journal article" date="2023" name="Int. J. Mol. Sci.">
        <title>De Novo Assembly and Annotation of 11 Diverse Shrub Willow (Salix) Genomes Reveals Novel Gene Organization in Sex-Linked Regions.</title>
        <authorList>
            <person name="Hyden B."/>
            <person name="Feng K."/>
            <person name="Yates T.B."/>
            <person name="Jawdy S."/>
            <person name="Cereghino C."/>
            <person name="Smart L.B."/>
            <person name="Muchero W."/>
        </authorList>
    </citation>
    <scope>NUCLEOTIDE SEQUENCE</scope>
    <source>
        <tissue evidence="2">Shoot tip</tissue>
    </source>
</reference>
<protein>
    <submittedName>
        <fullName evidence="2">Uncharacterized protein</fullName>
    </submittedName>
</protein>
<sequence length="103" mass="11514">MERTFFCRIITFVTRKKKKNDGGNEAGKAAREVIHDSELEAVKLTKEMEHSGNCNGEDNAGTDDALKGSSNSVKKEYIQCPETDKEFSGKNQRGREKNKEGSE</sequence>
<keyword evidence="3" id="KW-1185">Reference proteome</keyword>
<reference evidence="2" key="1">
    <citation type="submission" date="2022-10" db="EMBL/GenBank/DDBJ databases">
        <authorList>
            <person name="Hyden B.L."/>
            <person name="Feng K."/>
            <person name="Yates T."/>
            <person name="Jawdy S."/>
            <person name="Smart L.B."/>
            <person name="Muchero W."/>
        </authorList>
    </citation>
    <scope>NUCLEOTIDE SEQUENCE</scope>
    <source>
        <tissue evidence="2">Shoot tip</tissue>
    </source>
</reference>
<name>A0ABQ9BNI6_9ROSI</name>
<comment type="caution">
    <text evidence="2">The sequence shown here is derived from an EMBL/GenBank/DDBJ whole genome shotgun (WGS) entry which is preliminary data.</text>
</comment>
<feature type="region of interest" description="Disordered" evidence="1">
    <location>
        <begin position="46"/>
        <end position="103"/>
    </location>
</feature>
<gene>
    <name evidence="2" type="ORF">OIU77_029090</name>
</gene>
<organism evidence="2 3">
    <name type="scientific">Salix suchowensis</name>
    <dbReference type="NCBI Taxonomy" id="1278906"/>
    <lineage>
        <taxon>Eukaryota</taxon>
        <taxon>Viridiplantae</taxon>
        <taxon>Streptophyta</taxon>
        <taxon>Embryophyta</taxon>
        <taxon>Tracheophyta</taxon>
        <taxon>Spermatophyta</taxon>
        <taxon>Magnoliopsida</taxon>
        <taxon>eudicotyledons</taxon>
        <taxon>Gunneridae</taxon>
        <taxon>Pentapetalae</taxon>
        <taxon>rosids</taxon>
        <taxon>fabids</taxon>
        <taxon>Malpighiales</taxon>
        <taxon>Salicaceae</taxon>
        <taxon>Saliceae</taxon>
        <taxon>Salix</taxon>
    </lineage>
</organism>
<dbReference type="EMBL" id="JAPFFI010000008">
    <property type="protein sequence ID" value="KAJ6386054.1"/>
    <property type="molecule type" value="Genomic_DNA"/>
</dbReference>
<accession>A0ABQ9BNI6</accession>
<feature type="compositionally biased region" description="Basic and acidic residues" evidence="1">
    <location>
        <begin position="73"/>
        <end position="103"/>
    </location>
</feature>
<proteinExistence type="predicted"/>
<evidence type="ECO:0000313" key="2">
    <source>
        <dbReference type="EMBL" id="KAJ6386054.1"/>
    </source>
</evidence>
<evidence type="ECO:0000313" key="3">
    <source>
        <dbReference type="Proteomes" id="UP001141253"/>
    </source>
</evidence>
<evidence type="ECO:0000256" key="1">
    <source>
        <dbReference type="SAM" id="MobiDB-lite"/>
    </source>
</evidence>